<keyword evidence="2" id="KW-0442">Lipid degradation</keyword>
<accession>A0A8H5VQQ6</accession>
<reference evidence="5 6" key="1">
    <citation type="submission" date="2020-05" db="EMBL/GenBank/DDBJ databases">
        <title>Identification and distribution of gene clusters putatively required for synthesis of sphingolipid metabolism inhibitors in phylogenetically diverse species of the filamentous fungus Fusarium.</title>
        <authorList>
            <person name="Kim H.-S."/>
            <person name="Busman M."/>
            <person name="Brown D.W."/>
            <person name="Divon H."/>
            <person name="Uhlig S."/>
            <person name="Proctor R.H."/>
        </authorList>
    </citation>
    <scope>NUCLEOTIDE SEQUENCE [LARGE SCALE GENOMIC DNA]</scope>
    <source>
        <strain evidence="5 6">NRRL 66243</strain>
    </source>
</reference>
<dbReference type="GO" id="GO:0046486">
    <property type="term" value="P:glycerolipid metabolic process"/>
    <property type="evidence" value="ECO:0007669"/>
    <property type="project" value="UniProtKB-ARBA"/>
</dbReference>
<dbReference type="PANTHER" id="PTHR24185">
    <property type="entry name" value="CALCIUM-INDEPENDENT PHOSPHOLIPASE A2-GAMMA"/>
    <property type="match status" value="1"/>
</dbReference>
<keyword evidence="6" id="KW-1185">Reference proteome</keyword>
<gene>
    <name evidence="5" type="ORF">FTJAE_7024</name>
</gene>
<dbReference type="GO" id="GO:0019369">
    <property type="term" value="P:arachidonate metabolic process"/>
    <property type="evidence" value="ECO:0007669"/>
    <property type="project" value="TreeGrafter"/>
</dbReference>
<evidence type="ECO:0000313" key="6">
    <source>
        <dbReference type="Proteomes" id="UP000530670"/>
    </source>
</evidence>
<dbReference type="AlphaFoldDB" id="A0A8H5VQQ6"/>
<name>A0A8H5VQQ6_9HYPO</name>
<comment type="caution">
    <text evidence="5">The sequence shown here is derived from an EMBL/GenBank/DDBJ whole genome shotgun (WGS) entry which is preliminary data.</text>
</comment>
<dbReference type="OrthoDB" id="5103233at2759"/>
<keyword evidence="1" id="KW-0378">Hydrolase</keyword>
<evidence type="ECO:0000256" key="1">
    <source>
        <dbReference type="ARBA" id="ARBA00022801"/>
    </source>
</evidence>
<dbReference type="PANTHER" id="PTHR24185:SF1">
    <property type="entry name" value="CALCIUM-INDEPENDENT PHOSPHOLIPASE A2-GAMMA"/>
    <property type="match status" value="1"/>
</dbReference>
<dbReference type="GO" id="GO:0016042">
    <property type="term" value="P:lipid catabolic process"/>
    <property type="evidence" value="ECO:0007669"/>
    <property type="project" value="UniProtKB-KW"/>
</dbReference>
<evidence type="ECO:0000259" key="4">
    <source>
        <dbReference type="Pfam" id="PF01734"/>
    </source>
</evidence>
<evidence type="ECO:0000313" key="5">
    <source>
        <dbReference type="EMBL" id="KAF5633872.1"/>
    </source>
</evidence>
<feature type="domain" description="PNPLA" evidence="4">
    <location>
        <begin position="692"/>
        <end position="731"/>
    </location>
</feature>
<dbReference type="GO" id="GO:0016020">
    <property type="term" value="C:membrane"/>
    <property type="evidence" value="ECO:0007669"/>
    <property type="project" value="TreeGrafter"/>
</dbReference>
<dbReference type="Proteomes" id="UP000530670">
    <property type="component" value="Unassembled WGS sequence"/>
</dbReference>
<organism evidence="5 6">
    <name type="scientific">Fusarium tjaetaba</name>
    <dbReference type="NCBI Taxonomy" id="1567544"/>
    <lineage>
        <taxon>Eukaryota</taxon>
        <taxon>Fungi</taxon>
        <taxon>Dikarya</taxon>
        <taxon>Ascomycota</taxon>
        <taxon>Pezizomycotina</taxon>
        <taxon>Sordariomycetes</taxon>
        <taxon>Hypocreomycetidae</taxon>
        <taxon>Hypocreales</taxon>
        <taxon>Nectriaceae</taxon>
        <taxon>Fusarium</taxon>
        <taxon>Fusarium fujikuroi species complex</taxon>
    </lineage>
</organism>
<dbReference type="EMBL" id="JAAQRI010000138">
    <property type="protein sequence ID" value="KAF5633872.1"/>
    <property type="molecule type" value="Genomic_DNA"/>
</dbReference>
<dbReference type="GO" id="GO:0047499">
    <property type="term" value="F:calcium-independent phospholipase A2 activity"/>
    <property type="evidence" value="ECO:0007669"/>
    <property type="project" value="TreeGrafter"/>
</dbReference>
<evidence type="ECO:0000256" key="3">
    <source>
        <dbReference type="ARBA" id="ARBA00023098"/>
    </source>
</evidence>
<protein>
    <submittedName>
        <fullName evidence="5">Guanine nucleotide-binding alpha-3 subunit</fullName>
    </submittedName>
</protein>
<dbReference type="InterPro" id="IPR016035">
    <property type="entry name" value="Acyl_Trfase/lysoPLipase"/>
</dbReference>
<keyword evidence="3" id="KW-0443">Lipid metabolism</keyword>
<proteinExistence type="predicted"/>
<dbReference type="SUPFAM" id="SSF52151">
    <property type="entry name" value="FabD/lysophospholipase-like"/>
    <property type="match status" value="1"/>
</dbReference>
<dbReference type="Pfam" id="PF01734">
    <property type="entry name" value="Patatin"/>
    <property type="match status" value="1"/>
</dbReference>
<dbReference type="Gene3D" id="3.40.1090.10">
    <property type="entry name" value="Cytosolic phospholipase A2 catalytic domain"/>
    <property type="match status" value="1"/>
</dbReference>
<evidence type="ECO:0000256" key="2">
    <source>
        <dbReference type="ARBA" id="ARBA00022963"/>
    </source>
</evidence>
<dbReference type="GeneID" id="59305968"/>
<dbReference type="InterPro" id="IPR002641">
    <property type="entry name" value="PNPLA_dom"/>
</dbReference>
<dbReference type="RefSeq" id="XP_037205970.1">
    <property type="nucleotide sequence ID" value="XM_037353698.1"/>
</dbReference>
<sequence length="901" mass="101209">MEPNEDSFLRFCRFIRYFQCAKVPCDLLIRACEPKLTWTSNGEIVQKLPLEAGVPEWLMVLYNTNKPFLHHPTHGSHIAGVEIILQNGVPYFDVATANQPELELNQLPSIDNEGSMAGELLAVFLQAFPSINIEIIGEEIVDRLMDIAMRSILPLLSCLTDADIKDWLLPIDQEELESCLFSLFEFLYQAIAMLGVEHPLLPLSLPERLLNIVPDGTGNDTIVVLRRIADILKQFKETGQDVLEYKPLSSGTKTDERSHSILGYFLSLPNMHSAGALTTWQPLVPKSPSQMEYLAAVSFCEQSRLAVLERPAFLTLDVRVLEGLLRSRRKQYDQASKVLDTTMVEVISQYGSCSMQLGIVTAELANCYNVLRREALAELTLTKSLELLLDSDLSNRRDVIYLRFALADSLIGQAKYQDAVPILQGIIDDPDVSATFRMMSALRLTRSKRRMHEDARKAFQQKSPLWIGFSLLDNVPDVLVMEYVEELGCSISELPKRKLEDSKNTQELIEAVNSALSTSSSVTNNPCWEWYTKCQEEYSGQITEATKENKGKGVDEVLGNELPPQSVDDMSVDEGPCLNSIMLGSLRMSVDHAIDSFIKFGNTVLGRPRLFHSTSPYFPSRTKYPAADVRKAFQNIITDSIEGVPGVADVPGWGLSGHKAIFHEKSGGIRTIVFSCRLEDGIPYAWKSYHHQEYTRIWEVACATVATPGYFDAIEIDGAAFVDGAVFMNNPSFRALEEVLAIHTKIPAVFVNIGTGTQYSDGATFRRWRDRLQQSNILFDRTVKHFQTGSETKRWIEFARHQGLKNAYTLSAGKDLQAIPHYDWQPADTGKKTLHEITRITEEYLRCDEVRATISIIAHEAVQIRRARAITEKWRSFIQPPAVNPPSALSSVGYDGTVKWK</sequence>